<dbReference type="PANTHER" id="PTHR11403">
    <property type="entry name" value="CYTOCHROME C OXIDASE SUBUNIT III"/>
    <property type="match status" value="1"/>
</dbReference>
<name>A0ABM8EAQ8_9HYPH</name>
<feature type="transmembrane region" description="Helical" evidence="7">
    <location>
        <begin position="158"/>
        <end position="181"/>
    </location>
</feature>
<evidence type="ECO:0000256" key="7">
    <source>
        <dbReference type="SAM" id="Phobius"/>
    </source>
</evidence>
<dbReference type="RefSeq" id="WP_281928413.1">
    <property type="nucleotide sequence ID" value="NZ_AP027142.1"/>
</dbReference>
<dbReference type="InterPro" id="IPR024791">
    <property type="entry name" value="Cyt_c/ubiquinol_Oxase_su3"/>
</dbReference>
<dbReference type="PANTHER" id="PTHR11403:SF10">
    <property type="entry name" value="CYTOCHROME C OXIDASE"/>
    <property type="match status" value="1"/>
</dbReference>
<dbReference type="SUPFAM" id="SSF81452">
    <property type="entry name" value="Cytochrome c oxidase subunit III-like"/>
    <property type="match status" value="1"/>
</dbReference>
<gene>
    <name evidence="9" type="primary">coxO</name>
    <name evidence="9" type="ORF">SS37A_26050</name>
</gene>
<dbReference type="Proteomes" id="UP001317629">
    <property type="component" value="Chromosome"/>
</dbReference>
<protein>
    <submittedName>
        <fullName evidence="9">Cytochrome-c oxidase</fullName>
    </submittedName>
</protein>
<feature type="transmembrane region" description="Helical" evidence="7">
    <location>
        <begin position="6"/>
        <end position="21"/>
    </location>
</feature>
<feature type="transmembrane region" description="Helical" evidence="7">
    <location>
        <begin position="120"/>
        <end position="138"/>
    </location>
</feature>
<dbReference type="Pfam" id="PF00510">
    <property type="entry name" value="COX3"/>
    <property type="match status" value="1"/>
</dbReference>
<dbReference type="PROSITE" id="PS50253">
    <property type="entry name" value="COX3"/>
    <property type="match status" value="1"/>
</dbReference>
<keyword evidence="5 7" id="KW-0472">Membrane</keyword>
<keyword evidence="10" id="KW-1185">Reference proteome</keyword>
<dbReference type="InterPro" id="IPR035973">
    <property type="entry name" value="Cyt_c_oxidase_su3-like_sf"/>
</dbReference>
<sequence>MSVMGLFFICVFSVALIYLWREGVLEASWLQEGEIAAYRANGGRPPNAAKTGLIVFLAVALCLFSLLCAAFFMRMGSYDWLSPPLPGILWFNTAALIVASGALHVASAARKTAAGERMRYALSAGAVASLVFLFGQLWAWRDMIAGGFYASQNPANAFFFLLTGAHALHLLGGLAVLFWTIAQASRQEAENALAGTVELCAIYWHFLLAVWLLLFALLVGWADTLGVVCRRLLS</sequence>
<evidence type="ECO:0000256" key="2">
    <source>
        <dbReference type="ARBA" id="ARBA00010581"/>
    </source>
</evidence>
<evidence type="ECO:0000313" key="9">
    <source>
        <dbReference type="EMBL" id="BDV35076.1"/>
    </source>
</evidence>
<organism evidence="9 10">
    <name type="scientific">Methylocystis iwaonis</name>
    <dbReference type="NCBI Taxonomy" id="2885079"/>
    <lineage>
        <taxon>Bacteria</taxon>
        <taxon>Pseudomonadati</taxon>
        <taxon>Pseudomonadota</taxon>
        <taxon>Alphaproteobacteria</taxon>
        <taxon>Hyphomicrobiales</taxon>
        <taxon>Methylocystaceae</taxon>
        <taxon>Methylocystis</taxon>
    </lineage>
</organism>
<proteinExistence type="inferred from homology"/>
<keyword evidence="3 6" id="KW-0812">Transmembrane</keyword>
<feature type="transmembrane region" description="Helical" evidence="7">
    <location>
        <begin position="202"/>
        <end position="222"/>
    </location>
</feature>
<comment type="similarity">
    <text evidence="2 6">Belongs to the cytochrome c oxidase subunit 3 family.</text>
</comment>
<evidence type="ECO:0000259" key="8">
    <source>
        <dbReference type="PROSITE" id="PS50253"/>
    </source>
</evidence>
<evidence type="ECO:0000256" key="5">
    <source>
        <dbReference type="ARBA" id="ARBA00023136"/>
    </source>
</evidence>
<evidence type="ECO:0000256" key="1">
    <source>
        <dbReference type="ARBA" id="ARBA00004141"/>
    </source>
</evidence>
<dbReference type="InterPro" id="IPR000298">
    <property type="entry name" value="Cyt_c_oxidase-like_su3"/>
</dbReference>
<comment type="subcellular location">
    <subcellularLocation>
        <location evidence="6">Cell membrane</location>
        <topology evidence="6">Multi-pass membrane protein</topology>
    </subcellularLocation>
    <subcellularLocation>
        <location evidence="1">Membrane</location>
        <topology evidence="1">Multi-pass membrane protein</topology>
    </subcellularLocation>
</comment>
<dbReference type="EMBL" id="AP027142">
    <property type="protein sequence ID" value="BDV35076.1"/>
    <property type="molecule type" value="Genomic_DNA"/>
</dbReference>
<dbReference type="Gene3D" id="1.20.120.80">
    <property type="entry name" value="Cytochrome c oxidase, subunit III, four-helix bundle"/>
    <property type="match status" value="1"/>
</dbReference>
<evidence type="ECO:0000256" key="4">
    <source>
        <dbReference type="ARBA" id="ARBA00022989"/>
    </source>
</evidence>
<feature type="transmembrane region" description="Helical" evidence="7">
    <location>
        <begin position="87"/>
        <end position="108"/>
    </location>
</feature>
<feature type="domain" description="Heme-copper oxidase subunit III family profile" evidence="8">
    <location>
        <begin position="1"/>
        <end position="223"/>
    </location>
</feature>
<feature type="transmembrane region" description="Helical" evidence="7">
    <location>
        <begin position="53"/>
        <end position="75"/>
    </location>
</feature>
<keyword evidence="4 7" id="KW-1133">Transmembrane helix</keyword>
<reference evidence="9 10" key="1">
    <citation type="journal article" date="2023" name="Int. J. Syst. Evol. Microbiol.">
        <title>Methylocystis iwaonis sp. nov., a type II methane-oxidizing bacterium from surface soil of a rice paddy field in Japan, and emended description of the genus Methylocystis (ex Whittenbury et al. 1970) Bowman et al. 1993.</title>
        <authorList>
            <person name="Kaise H."/>
            <person name="Sawadogo J.B."/>
            <person name="Alam M.S."/>
            <person name="Ueno C."/>
            <person name="Dianou D."/>
            <person name="Shinjo R."/>
            <person name="Asakawa S."/>
        </authorList>
    </citation>
    <scope>NUCLEOTIDE SEQUENCE [LARGE SCALE GENOMIC DNA]</scope>
    <source>
        <strain evidence="9 10">SS37A-Re</strain>
    </source>
</reference>
<evidence type="ECO:0000313" key="10">
    <source>
        <dbReference type="Proteomes" id="UP001317629"/>
    </source>
</evidence>
<accession>A0ABM8EAQ8</accession>
<dbReference type="InterPro" id="IPR013833">
    <property type="entry name" value="Cyt_c_oxidase_su3_a-hlx"/>
</dbReference>
<evidence type="ECO:0000256" key="3">
    <source>
        <dbReference type="ARBA" id="ARBA00022692"/>
    </source>
</evidence>
<evidence type="ECO:0000256" key="6">
    <source>
        <dbReference type="RuleBase" id="RU003376"/>
    </source>
</evidence>